<gene>
    <name evidence="1" type="ORF">YALI0_A15345g</name>
</gene>
<sequence length="693" mass="80312">MDTCGRSLQARACSGCPTLTSKNESWVSSLCQPKDRDNSRHPIQQVQYSIVPRKKNTEFATQTHTIMLSIKNDGTYTTHGKTHTIARYAMFCHLERLQSRSNLVEGPPSFRDIPARLNEAQRLAWNNKDSSRPLDNQQEQLVKEFKFICAPMICETLLLNGRYKNLQTAILDYTMDEWLDAIYQTLSRVIPWWFYYKHNIFEISPGAKINHVRLIWLYTCIGPRNGIQEENHLDSIAKCDLVELASEIDSSPPITPTDRSTEKFVNSLLQVLEKKVPNGYLHTLFQPNLVRVILEYFGFTSCLDLRWFFEVFRDRESELTKWINMEQGVLCPRGRARSIPKNMMPHDIATTFNGLTAAFMGQKAYVHDRDLSLPQCLEKYGVLNDYYTAEQLEALHEYVRATSNYVLHHLREDQVEEAVEMMLQDLECHPHLTFSLKLMKSARVFSLSHLTRVVMGHLRYVEVRLEFWQSRTTDGEVVTKPDLSCVFIVPNTGDPIEIDSENEQDLAPPPLPPALIQYEDNSSKSHEIAKRNAQKWIVASTNAVTDYLKTFEMLRDTKLCRNCLFSRRFHFNVGRIAHDTAKCSFPNLWFAMRDSGLDSVDFDLTPSESLNKKSLYQMDKIRQDWLRASEKERRAFEEMGTQMPTDSCNNCLFHDRDAGGGFAIMHKTEACRYPNLYQRLFDKEAYPWDPISR</sequence>
<organism evidence="1 2">
    <name type="scientific">Yarrowia lipolytica (strain CLIB 122 / E 150)</name>
    <name type="common">Yeast</name>
    <name type="synonym">Candida lipolytica</name>
    <dbReference type="NCBI Taxonomy" id="284591"/>
    <lineage>
        <taxon>Eukaryota</taxon>
        <taxon>Fungi</taxon>
        <taxon>Dikarya</taxon>
        <taxon>Ascomycota</taxon>
        <taxon>Saccharomycotina</taxon>
        <taxon>Dipodascomycetes</taxon>
        <taxon>Dipodascales</taxon>
        <taxon>Dipodascales incertae sedis</taxon>
        <taxon>Yarrowia</taxon>
    </lineage>
</organism>
<dbReference type="OrthoDB" id="4089648at2759"/>
<dbReference type="EMBL" id="CR382127">
    <property type="protein sequence ID" value="CAG84021.1"/>
    <property type="molecule type" value="Genomic_DNA"/>
</dbReference>
<dbReference type="AlphaFoldDB" id="Q6CGX2"/>
<dbReference type="RefSeq" id="XP_500090.3">
    <property type="nucleotide sequence ID" value="XM_500090.3"/>
</dbReference>
<dbReference type="InParanoid" id="Q6CGX2"/>
<evidence type="ECO:0000313" key="2">
    <source>
        <dbReference type="Proteomes" id="UP000001300"/>
    </source>
</evidence>
<protein>
    <submittedName>
        <fullName evidence="1">YALI0A15345p</fullName>
    </submittedName>
</protein>
<accession>Q6CGX2</accession>
<evidence type="ECO:0000313" key="1">
    <source>
        <dbReference type="EMBL" id="CAG84021.1"/>
    </source>
</evidence>
<keyword evidence="2" id="KW-1185">Reference proteome</keyword>
<name>Q6CGX2_YARLI</name>
<dbReference type="KEGG" id="yli:2906011"/>
<reference evidence="1 2" key="1">
    <citation type="journal article" date="2004" name="Nature">
        <title>Genome evolution in yeasts.</title>
        <authorList>
            <consortium name="Genolevures"/>
            <person name="Dujon B."/>
            <person name="Sherman D."/>
            <person name="Fischer G."/>
            <person name="Durrens P."/>
            <person name="Casaregola S."/>
            <person name="Lafontaine I."/>
            <person name="de Montigny J."/>
            <person name="Marck C."/>
            <person name="Neuveglise C."/>
            <person name="Talla E."/>
            <person name="Goffard N."/>
            <person name="Frangeul L."/>
            <person name="Aigle M."/>
            <person name="Anthouard V."/>
            <person name="Babour A."/>
            <person name="Barbe V."/>
            <person name="Barnay S."/>
            <person name="Blanchin S."/>
            <person name="Beckerich J.M."/>
            <person name="Beyne E."/>
            <person name="Bleykasten C."/>
            <person name="Boisrame A."/>
            <person name="Boyer J."/>
            <person name="Cattolico L."/>
            <person name="Confanioleri F."/>
            <person name="de Daruvar A."/>
            <person name="Despons L."/>
            <person name="Fabre E."/>
            <person name="Fairhead C."/>
            <person name="Ferry-Dumazet H."/>
            <person name="Groppi A."/>
            <person name="Hantraye F."/>
            <person name="Hennequin C."/>
            <person name="Jauniaux N."/>
            <person name="Joyet P."/>
            <person name="Kachouri R."/>
            <person name="Kerrest A."/>
            <person name="Koszul R."/>
            <person name="Lemaire M."/>
            <person name="Lesur I."/>
            <person name="Ma L."/>
            <person name="Muller H."/>
            <person name="Nicaud J.M."/>
            <person name="Nikolski M."/>
            <person name="Oztas S."/>
            <person name="Ozier-Kalogeropoulos O."/>
            <person name="Pellenz S."/>
            <person name="Potier S."/>
            <person name="Richard G.F."/>
            <person name="Straub M.L."/>
            <person name="Suleau A."/>
            <person name="Swennene D."/>
            <person name="Tekaia F."/>
            <person name="Wesolowski-Louvel M."/>
            <person name="Westhof E."/>
            <person name="Wirth B."/>
            <person name="Zeniou-Meyer M."/>
            <person name="Zivanovic I."/>
            <person name="Bolotin-Fukuhara M."/>
            <person name="Thierry A."/>
            <person name="Bouchier C."/>
            <person name="Caudron B."/>
            <person name="Scarpelli C."/>
            <person name="Gaillardin C."/>
            <person name="Weissenbach J."/>
            <person name="Wincker P."/>
            <person name="Souciet J.L."/>
        </authorList>
    </citation>
    <scope>NUCLEOTIDE SEQUENCE [LARGE SCALE GENOMIC DNA]</scope>
    <source>
        <strain evidence="2">CLIB 122 / E 150</strain>
    </source>
</reference>
<proteinExistence type="predicted"/>
<dbReference type="VEuPathDB" id="FungiDB:YALI0_A15345g"/>
<dbReference type="Proteomes" id="UP000001300">
    <property type="component" value="Chromosome A"/>
</dbReference>
<dbReference type="HOGENOM" id="CLU_397518_0_0_1"/>